<feature type="transmembrane region" description="Helical" evidence="7">
    <location>
        <begin position="631"/>
        <end position="649"/>
    </location>
</feature>
<dbReference type="EMBL" id="GDJX01017910">
    <property type="protein sequence ID" value="JAT50026.1"/>
    <property type="molecule type" value="Transcribed_RNA"/>
</dbReference>
<organism evidence="10">
    <name type="scientific">Anthurium amnicola</name>
    <dbReference type="NCBI Taxonomy" id="1678845"/>
    <lineage>
        <taxon>Eukaryota</taxon>
        <taxon>Viridiplantae</taxon>
        <taxon>Streptophyta</taxon>
        <taxon>Embryophyta</taxon>
        <taxon>Tracheophyta</taxon>
        <taxon>Spermatophyta</taxon>
        <taxon>Magnoliopsida</taxon>
        <taxon>Liliopsida</taxon>
        <taxon>Araceae</taxon>
        <taxon>Pothoideae</taxon>
        <taxon>Potheae</taxon>
        <taxon>Anthurium</taxon>
    </lineage>
</organism>
<feature type="domain" description="EGF-like" evidence="9">
    <location>
        <begin position="606"/>
        <end position="617"/>
    </location>
</feature>
<feature type="transmembrane region" description="Helical" evidence="7">
    <location>
        <begin position="797"/>
        <end position="818"/>
    </location>
</feature>
<dbReference type="Pfam" id="PF12036">
    <property type="entry name" value="DUF3522"/>
    <property type="match status" value="1"/>
</dbReference>
<evidence type="ECO:0000256" key="3">
    <source>
        <dbReference type="ARBA" id="ARBA00022475"/>
    </source>
</evidence>
<feature type="transmembrane region" description="Helical" evidence="7">
    <location>
        <begin position="824"/>
        <end position="844"/>
    </location>
</feature>
<feature type="transmembrane region" description="Helical" evidence="7">
    <location>
        <begin position="654"/>
        <end position="671"/>
    </location>
</feature>
<proteinExistence type="inferred from homology"/>
<keyword evidence="5 7" id="KW-1133">Transmembrane helix</keyword>
<comment type="similarity">
    <text evidence="2">Belongs to the TMEM8 family.</text>
</comment>
<feature type="transmembrane region" description="Helical" evidence="7">
    <location>
        <begin position="715"/>
        <end position="732"/>
    </location>
</feature>
<accession>A0A1D1Y5Z4</accession>
<keyword evidence="4 7" id="KW-0812">Transmembrane</keyword>
<feature type="signal peptide" evidence="8">
    <location>
        <begin position="1"/>
        <end position="29"/>
    </location>
</feature>
<evidence type="ECO:0000313" key="10">
    <source>
        <dbReference type="EMBL" id="JAT50026.1"/>
    </source>
</evidence>
<evidence type="ECO:0000256" key="4">
    <source>
        <dbReference type="ARBA" id="ARBA00022692"/>
    </source>
</evidence>
<keyword evidence="8" id="KW-0732">Signal</keyword>
<evidence type="ECO:0000256" key="1">
    <source>
        <dbReference type="ARBA" id="ARBA00004651"/>
    </source>
</evidence>
<dbReference type="PANTHER" id="PTHR14319">
    <property type="entry name" value="FIVE-SPAN TRANSMEMBRANE PROTEIN M83"/>
    <property type="match status" value="1"/>
</dbReference>
<evidence type="ECO:0000259" key="9">
    <source>
        <dbReference type="PROSITE" id="PS00022"/>
    </source>
</evidence>
<sequence length="875" mass="99114">MGSSDQTSTLLVGLLLCSWWLLLVGYCGCQQEQGPHSSFLVSSFNFPKMRLGPYEWSYMRVELPLWFSSMIMRFLSNVNSDDEKIFTKNMPIMCFRHGGPPLPDLSDTSLKDLSFNFTFNGSLEGFSNLRSVDWCIPFQKNTTVTLTNEQISPGVWYIGFFNSVGPERTQSRMITRGRTYMFSTTMSIESCSTSTIWGPYCNQTIDPLSCSQPVAYKHSRSLLDAMMYHAAGNMNYLPLSGRPIVAHYHSTHTLHFASSKRTRLFQEEKEEASEHGRLMTYGNFVLCNNSVEALCLGDGDMKFYSLDIVDPTSQFEIVADKVKLIDMTLVNSTVNYGNIFLMCYARYNAMPLRTFYDFSAEISRTPLIVQLPEIGRWFIAVHVINKTEVNGEMQDSFFNAKLCFSLRWEVHACPLGKAGLNCTWNLQSLQRISWKDFYFPFRSYYLPLGEFSESAKFPLEPLLSNSSVDGDSDIAWTYLLLDVPNGAAGANLHVQLVSEKRMEYEIYAKFGGIPSLDNWDYYANNTGNSNGSMMLMSSKGEGTIEFYILYVREGSWGFGLKHAFRSLFKLQTMMSISLEACPESCSSHGTCHLSTDGTGTAFYSFCRCDRDHGGFDCSNELISPQGHIKQFIFLVASNAAAIFPAFWALRRKAFAEWVLFTASGVSSGLYHACDVGTWCPLSFHVLQFMDFWLSFMAVVSTFVFLTTISEASKRAIHTCVSIITALLAATGATRSANIILVIAIGTLGLIIGWMLEFSSANRTGIIFSSGCNLNINERWQTSRTWLLNLVRRVRKRFHWHFLLMGFILLFAAGTSWKLESNESYWIWHSLWHITIYTSSFFFLCSVRSSNLEFGGTEYELTRSNSPRLQSTETQR</sequence>
<dbReference type="GO" id="GO:0005886">
    <property type="term" value="C:plasma membrane"/>
    <property type="evidence" value="ECO:0007669"/>
    <property type="project" value="UniProtKB-SubCell"/>
</dbReference>
<dbReference type="PANTHER" id="PTHR14319:SF3">
    <property type="entry name" value="TRANSMEMBRANE PROTEIN-LIKE PROTEIN"/>
    <property type="match status" value="1"/>
</dbReference>
<feature type="chain" id="PRO_5008899963" evidence="8">
    <location>
        <begin position="30"/>
        <end position="875"/>
    </location>
</feature>
<evidence type="ECO:0000256" key="2">
    <source>
        <dbReference type="ARBA" id="ARBA00005542"/>
    </source>
</evidence>
<feature type="transmembrane region" description="Helical" evidence="7">
    <location>
        <begin position="738"/>
        <end position="755"/>
    </location>
</feature>
<dbReference type="AlphaFoldDB" id="A0A1D1Y5Z4"/>
<evidence type="ECO:0000256" key="5">
    <source>
        <dbReference type="ARBA" id="ARBA00022989"/>
    </source>
</evidence>
<keyword evidence="6 7" id="KW-0472">Membrane</keyword>
<evidence type="ECO:0000256" key="7">
    <source>
        <dbReference type="SAM" id="Phobius"/>
    </source>
</evidence>
<evidence type="ECO:0000256" key="6">
    <source>
        <dbReference type="ARBA" id="ARBA00023136"/>
    </source>
</evidence>
<dbReference type="InterPro" id="IPR021910">
    <property type="entry name" value="NGX6/PGAP6/MYMK"/>
</dbReference>
<feature type="transmembrane region" description="Helical" evidence="7">
    <location>
        <begin position="691"/>
        <end position="708"/>
    </location>
</feature>
<name>A0A1D1Y5Z4_9ARAE</name>
<comment type="subcellular location">
    <subcellularLocation>
        <location evidence="1">Cell membrane</location>
        <topology evidence="1">Multi-pass membrane protein</topology>
    </subcellularLocation>
</comment>
<dbReference type="InterPro" id="IPR000742">
    <property type="entry name" value="EGF"/>
</dbReference>
<reference evidence="10" key="1">
    <citation type="submission" date="2015-07" db="EMBL/GenBank/DDBJ databases">
        <title>Transcriptome Assembly of Anthurium amnicola.</title>
        <authorList>
            <person name="Suzuki J."/>
        </authorList>
    </citation>
    <scope>NUCLEOTIDE SEQUENCE</scope>
</reference>
<protein>
    <submittedName>
        <fullName evidence="10">Transmembrane protein 8B</fullName>
    </submittedName>
</protein>
<evidence type="ECO:0000256" key="8">
    <source>
        <dbReference type="SAM" id="SignalP"/>
    </source>
</evidence>
<gene>
    <name evidence="10" type="primary">TMEM8B_2</name>
    <name evidence="10" type="ORF">g.121783</name>
</gene>
<dbReference type="PROSITE" id="PS00022">
    <property type="entry name" value="EGF_1"/>
    <property type="match status" value="1"/>
</dbReference>
<keyword evidence="3" id="KW-1003">Cell membrane</keyword>